<organism evidence="1 2">
    <name type="scientific">Dyadobacter jejuensis</name>
    <dbReference type="NCBI Taxonomy" id="1082580"/>
    <lineage>
        <taxon>Bacteria</taxon>
        <taxon>Pseudomonadati</taxon>
        <taxon>Bacteroidota</taxon>
        <taxon>Cytophagia</taxon>
        <taxon>Cytophagales</taxon>
        <taxon>Spirosomataceae</taxon>
        <taxon>Dyadobacter</taxon>
    </lineage>
</organism>
<dbReference type="EMBL" id="QGDT01000007">
    <property type="protein sequence ID" value="PWJ57295.1"/>
    <property type="molecule type" value="Genomic_DNA"/>
</dbReference>
<dbReference type="Proteomes" id="UP000245880">
    <property type="component" value="Unassembled WGS sequence"/>
</dbReference>
<dbReference type="AlphaFoldDB" id="A0A316AHS2"/>
<accession>A0A316AHS2</accession>
<dbReference type="RefSeq" id="WP_109674946.1">
    <property type="nucleotide sequence ID" value="NZ_QGDT01000007.1"/>
</dbReference>
<dbReference type="OrthoDB" id="43316at2"/>
<name>A0A316AHS2_9BACT</name>
<gene>
    <name evidence="1" type="ORF">CLV98_1071</name>
</gene>
<comment type="caution">
    <text evidence="1">The sequence shown here is derived from an EMBL/GenBank/DDBJ whole genome shotgun (WGS) entry which is preliminary data.</text>
</comment>
<sequence>MAKKEGDGTVAKLRRIIIIHQVLRNQRSGKVISTAYLAQKCSEQGWACDVRTMADDLKLMKDVLHAPLPARANKHTGYYYTEPYSLLDSLDNSYHGQLNEIVALVRRLANEKEFAGLEDLLLRLEQRNQITTDIEKNELISFEEVKLKGKDQLLPLYRHIQQGDFLVIDYRPYNQEKEIKTVFPVMLKEYNSRWYVIGCIFCSILTPFW</sequence>
<evidence type="ECO:0008006" key="3">
    <source>
        <dbReference type="Google" id="ProtNLM"/>
    </source>
</evidence>
<evidence type="ECO:0000313" key="1">
    <source>
        <dbReference type="EMBL" id="PWJ57295.1"/>
    </source>
</evidence>
<reference evidence="1 2" key="1">
    <citation type="submission" date="2018-03" db="EMBL/GenBank/DDBJ databases">
        <title>Genomic Encyclopedia of Archaeal and Bacterial Type Strains, Phase II (KMG-II): from individual species to whole genera.</title>
        <authorList>
            <person name="Goeker M."/>
        </authorList>
    </citation>
    <scope>NUCLEOTIDE SEQUENCE [LARGE SCALE GENOMIC DNA]</scope>
    <source>
        <strain evidence="1 2">DSM 100346</strain>
    </source>
</reference>
<protein>
    <recommendedName>
        <fullName evidence="3">WYL domain-containing protein</fullName>
    </recommendedName>
</protein>
<keyword evidence="2" id="KW-1185">Reference proteome</keyword>
<evidence type="ECO:0000313" key="2">
    <source>
        <dbReference type="Proteomes" id="UP000245880"/>
    </source>
</evidence>
<proteinExistence type="predicted"/>